<comment type="caution">
    <text evidence="9">The sequence shown here is derived from an EMBL/GenBank/DDBJ whole genome shotgun (WGS) entry which is preliminary data.</text>
</comment>
<dbReference type="GO" id="GO:0045454">
    <property type="term" value="P:cell redox homeostasis"/>
    <property type="evidence" value="ECO:0007669"/>
    <property type="project" value="TreeGrafter"/>
</dbReference>
<reference evidence="9" key="1">
    <citation type="journal article" date="2021" name="Antonie Van Leeuwenhoek">
        <title>Draft genome and description of Waterburya agarophytonicola gen. nov. sp. nov. (Pleurocapsales, Cyanobacteria): a seaweed symbiont.</title>
        <authorList>
            <person name="Bonthond G."/>
            <person name="Shalygin S."/>
            <person name="Bayer T."/>
            <person name="Weinberger F."/>
        </authorList>
    </citation>
    <scope>NUCLEOTIDE SEQUENCE</scope>
    <source>
        <strain evidence="9">KI4</strain>
    </source>
</reference>
<organism evidence="9 10">
    <name type="scientific">Waterburya agarophytonicola KI4</name>
    <dbReference type="NCBI Taxonomy" id="2874699"/>
    <lineage>
        <taxon>Bacteria</taxon>
        <taxon>Bacillati</taxon>
        <taxon>Cyanobacteriota</taxon>
        <taxon>Cyanophyceae</taxon>
        <taxon>Pleurocapsales</taxon>
        <taxon>Hyellaceae</taxon>
        <taxon>Waterburya</taxon>
        <taxon>Waterburya agarophytonicola</taxon>
    </lineage>
</organism>
<keyword evidence="2" id="KW-0813">Transport</keyword>
<proteinExistence type="inferred from homology"/>
<dbReference type="InterPro" id="IPR036249">
    <property type="entry name" value="Thioredoxin-like_sf"/>
</dbReference>
<feature type="domain" description="Thioredoxin" evidence="8">
    <location>
        <begin position="1"/>
        <end position="106"/>
    </location>
</feature>
<evidence type="ECO:0000259" key="8">
    <source>
        <dbReference type="PROSITE" id="PS51352"/>
    </source>
</evidence>
<dbReference type="Pfam" id="PF00085">
    <property type="entry name" value="Thioredoxin"/>
    <property type="match status" value="1"/>
</dbReference>
<dbReference type="GO" id="GO:0005829">
    <property type="term" value="C:cytosol"/>
    <property type="evidence" value="ECO:0007669"/>
    <property type="project" value="TreeGrafter"/>
</dbReference>
<keyword evidence="4 7" id="KW-1015">Disulfide bond</keyword>
<name>A0A964BRK2_9CYAN</name>
<dbReference type="Proteomes" id="UP000729733">
    <property type="component" value="Unassembled WGS sequence"/>
</dbReference>
<evidence type="ECO:0000313" key="10">
    <source>
        <dbReference type="Proteomes" id="UP000729733"/>
    </source>
</evidence>
<keyword evidence="3" id="KW-0249">Electron transport</keyword>
<evidence type="ECO:0000313" key="9">
    <source>
        <dbReference type="EMBL" id="MCC0176881.1"/>
    </source>
</evidence>
<evidence type="ECO:0000256" key="3">
    <source>
        <dbReference type="ARBA" id="ARBA00022982"/>
    </source>
</evidence>
<dbReference type="Gene3D" id="3.40.30.10">
    <property type="entry name" value="Glutaredoxin"/>
    <property type="match status" value="1"/>
</dbReference>
<dbReference type="RefSeq" id="WP_229639917.1">
    <property type="nucleotide sequence ID" value="NZ_JADWDC010000013.1"/>
</dbReference>
<dbReference type="PANTHER" id="PTHR45663:SF11">
    <property type="entry name" value="GEO12009P1"/>
    <property type="match status" value="1"/>
</dbReference>
<protein>
    <recommendedName>
        <fullName evidence="6">Thioredoxin</fullName>
    </recommendedName>
</protein>
<dbReference type="SUPFAM" id="SSF52833">
    <property type="entry name" value="Thioredoxin-like"/>
    <property type="match status" value="1"/>
</dbReference>
<dbReference type="PIRSF" id="PIRSF000077">
    <property type="entry name" value="Thioredoxin"/>
    <property type="match status" value="1"/>
</dbReference>
<sequence length="112" mass="12884">MSSVVNENNFKPEVLQASLPVLVHFWTPWCGLCRLISPMLETMQGKSEKQIKVVSINADENFKLANAYRLKNLPTIMLFKDGELVEKLDNFNSRDRLEMALKRLMNKNLSLS</sequence>
<gene>
    <name evidence="9" type="ORF">I4641_07805</name>
</gene>
<comment type="similarity">
    <text evidence="1 6">Belongs to the thioredoxin family.</text>
</comment>
<evidence type="ECO:0000256" key="7">
    <source>
        <dbReference type="PIRSR" id="PIRSR000077-4"/>
    </source>
</evidence>
<keyword evidence="5 7" id="KW-0676">Redox-active center</keyword>
<dbReference type="PROSITE" id="PS51352">
    <property type="entry name" value="THIOREDOXIN_2"/>
    <property type="match status" value="1"/>
</dbReference>
<dbReference type="InterPro" id="IPR013766">
    <property type="entry name" value="Thioredoxin_domain"/>
</dbReference>
<keyword evidence="10" id="KW-1185">Reference proteome</keyword>
<feature type="disulfide bond" description="Redox-active" evidence="7">
    <location>
        <begin position="30"/>
        <end position="33"/>
    </location>
</feature>
<evidence type="ECO:0000256" key="4">
    <source>
        <dbReference type="ARBA" id="ARBA00023157"/>
    </source>
</evidence>
<dbReference type="InterPro" id="IPR005746">
    <property type="entry name" value="Thioredoxin"/>
</dbReference>
<dbReference type="GO" id="GO:0015035">
    <property type="term" value="F:protein-disulfide reductase activity"/>
    <property type="evidence" value="ECO:0007669"/>
    <property type="project" value="InterPro"/>
</dbReference>
<evidence type="ECO:0000256" key="5">
    <source>
        <dbReference type="ARBA" id="ARBA00023284"/>
    </source>
</evidence>
<evidence type="ECO:0000256" key="6">
    <source>
        <dbReference type="PIRNR" id="PIRNR000077"/>
    </source>
</evidence>
<dbReference type="AlphaFoldDB" id="A0A964BRK2"/>
<accession>A0A964BRK2</accession>
<dbReference type="CDD" id="cd02947">
    <property type="entry name" value="TRX_family"/>
    <property type="match status" value="1"/>
</dbReference>
<dbReference type="EMBL" id="JADWDC010000013">
    <property type="protein sequence ID" value="MCC0176881.1"/>
    <property type="molecule type" value="Genomic_DNA"/>
</dbReference>
<evidence type="ECO:0000256" key="1">
    <source>
        <dbReference type="ARBA" id="ARBA00008987"/>
    </source>
</evidence>
<dbReference type="PANTHER" id="PTHR45663">
    <property type="entry name" value="GEO12009P1"/>
    <property type="match status" value="1"/>
</dbReference>
<evidence type="ECO:0000256" key="2">
    <source>
        <dbReference type="ARBA" id="ARBA00022448"/>
    </source>
</evidence>
<dbReference type="PRINTS" id="PR00421">
    <property type="entry name" value="THIOREDOXIN"/>
</dbReference>